<organism evidence="1 2">
    <name type="scientific">Aspergillus flavus (strain ATCC 200026 / FGSC A1120 / IAM 13836 / NRRL 3357 / JCM 12722 / SRRC 167)</name>
    <dbReference type="NCBI Taxonomy" id="332952"/>
    <lineage>
        <taxon>Eukaryota</taxon>
        <taxon>Fungi</taxon>
        <taxon>Dikarya</taxon>
        <taxon>Ascomycota</taxon>
        <taxon>Pezizomycotina</taxon>
        <taxon>Eurotiomycetes</taxon>
        <taxon>Eurotiomycetidae</taxon>
        <taxon>Eurotiales</taxon>
        <taxon>Aspergillaceae</taxon>
        <taxon>Aspergillus</taxon>
        <taxon>Aspergillus subgen. Circumdati</taxon>
    </lineage>
</organism>
<dbReference type="VEuPathDB" id="FungiDB:F9C07_2336"/>
<evidence type="ECO:0000313" key="1">
    <source>
        <dbReference type="EMBL" id="QRD82736.1"/>
    </source>
</evidence>
<proteinExistence type="predicted"/>
<dbReference type="EMBL" id="CP044622">
    <property type="protein sequence ID" value="QRD82736.1"/>
    <property type="molecule type" value="Genomic_DNA"/>
</dbReference>
<keyword evidence="2" id="KW-1185">Reference proteome</keyword>
<dbReference type="AlphaFoldDB" id="A0A7U2QS00"/>
<accession>A0A7U2QS00</accession>
<evidence type="ECO:0000313" key="2">
    <source>
        <dbReference type="Proteomes" id="UP000596276"/>
    </source>
</evidence>
<sequence>MRRDPGQLGRKGQSHEEECPCLEAKVALNKIPFRLNESRRVNVEKRQTQLVTVRVGSITGPKSHQLLKEQVSMLQYPSP</sequence>
<reference evidence="2" key="1">
    <citation type="journal article" date="2021" name="G3 (Bethesda)">
        <title>Chromosome assembled and annotated genome sequence of Aspergillus flavus NRRL 3357.</title>
        <authorList>
            <person name="Skerker J.M."/>
            <person name="Pianalto K.M."/>
            <person name="Mondo S.J."/>
            <person name="Yang K."/>
            <person name="Arkin A.P."/>
            <person name="Keller N.P."/>
            <person name="Grigoriev I.V."/>
            <person name="Louise Glass N.L."/>
        </authorList>
    </citation>
    <scope>NUCLEOTIDE SEQUENCE [LARGE SCALE GENOMIC DNA]</scope>
    <source>
        <strain evidence="2">ATCC 200026 / FGSC A1120 / IAM 13836 / NRRL 3357 / JCM 12722 / SRRC 167</strain>
    </source>
</reference>
<name>A0A7U2QS00_ASPFN</name>
<gene>
    <name evidence="1" type="ORF">F9C07_2336</name>
</gene>
<protein>
    <submittedName>
        <fullName evidence="1">Uncharacterized protein</fullName>
    </submittedName>
</protein>
<dbReference type="Proteomes" id="UP000596276">
    <property type="component" value="Chromosome 2"/>
</dbReference>